<evidence type="ECO:0000256" key="7">
    <source>
        <dbReference type="SAM" id="Phobius"/>
    </source>
</evidence>
<feature type="transmembrane region" description="Helical" evidence="7">
    <location>
        <begin position="315"/>
        <end position="334"/>
    </location>
</feature>
<protein>
    <submittedName>
        <fullName evidence="8">MraY family glycosyltransferase</fullName>
    </submittedName>
</protein>
<gene>
    <name evidence="8" type="ORF">GCM10023081_20790</name>
</gene>
<feature type="transmembrane region" description="Helical" evidence="7">
    <location>
        <begin position="79"/>
        <end position="100"/>
    </location>
</feature>
<feature type="transmembrane region" description="Helical" evidence="7">
    <location>
        <begin position="263"/>
        <end position="282"/>
    </location>
</feature>
<keyword evidence="5 7" id="KW-1133">Transmembrane helix</keyword>
<organism evidence="8 9">
    <name type="scientific">Arthrobacter ginkgonis</name>
    <dbReference type="NCBI Taxonomy" id="1630594"/>
    <lineage>
        <taxon>Bacteria</taxon>
        <taxon>Bacillati</taxon>
        <taxon>Actinomycetota</taxon>
        <taxon>Actinomycetes</taxon>
        <taxon>Micrococcales</taxon>
        <taxon>Micrococcaceae</taxon>
        <taxon>Arthrobacter</taxon>
    </lineage>
</organism>
<dbReference type="Pfam" id="PF00953">
    <property type="entry name" value="Glycos_transf_4"/>
    <property type="match status" value="1"/>
</dbReference>
<feature type="transmembrane region" description="Helical" evidence="7">
    <location>
        <begin position="48"/>
        <end position="67"/>
    </location>
</feature>
<sequence>MRVYILLMGVAFATSYMLTPVMRRLGLRVMGSAPLRDRDVHQSPIPKLGGVAMIAGILVGLLVASQIPFLSGVFSHTSQVLGVVTAACLILLIGVADDIWDLRWYVKFAGQTLVGLVVAFSGVRLEAMPVGWIHISNEPLQIALTTFLVVLTMNAINFVDGLDGLAAGMAAIGAAAFFIYCYVLARTINEYDHSNYSALLMALLLGACLGFLPHNFNPAKIFMGESGAMIIGLMMAVATIAVTTDLDALEGFRFRNVPAYMPIILPIAVILLPVADLFLAVIRRTARGRSPFSADRGHLHHKLVDGGYTHRQAVLMLYLWSALVAFGTVSFNFFDARVLIPVLAVLLVGAAWLTMRPLLRHARGGRDGS</sequence>
<keyword evidence="9" id="KW-1185">Reference proteome</keyword>
<name>A0ABP7C993_9MICC</name>
<feature type="transmembrane region" description="Helical" evidence="7">
    <location>
        <begin position="166"/>
        <end position="185"/>
    </location>
</feature>
<evidence type="ECO:0000256" key="2">
    <source>
        <dbReference type="ARBA" id="ARBA00022475"/>
    </source>
</evidence>
<dbReference type="RefSeq" id="WP_345150572.1">
    <property type="nucleotide sequence ID" value="NZ_BAABEO010000012.1"/>
</dbReference>
<evidence type="ECO:0000313" key="8">
    <source>
        <dbReference type="EMBL" id="GAA3682616.1"/>
    </source>
</evidence>
<feature type="transmembrane region" description="Helical" evidence="7">
    <location>
        <begin position="140"/>
        <end position="159"/>
    </location>
</feature>
<evidence type="ECO:0000256" key="1">
    <source>
        <dbReference type="ARBA" id="ARBA00004651"/>
    </source>
</evidence>
<comment type="caution">
    <text evidence="8">The sequence shown here is derived from an EMBL/GenBank/DDBJ whole genome shotgun (WGS) entry which is preliminary data.</text>
</comment>
<keyword evidence="4 7" id="KW-0812">Transmembrane</keyword>
<dbReference type="Proteomes" id="UP001500752">
    <property type="component" value="Unassembled WGS sequence"/>
</dbReference>
<feature type="transmembrane region" description="Helical" evidence="7">
    <location>
        <begin position="112"/>
        <end position="134"/>
    </location>
</feature>
<evidence type="ECO:0000256" key="5">
    <source>
        <dbReference type="ARBA" id="ARBA00022989"/>
    </source>
</evidence>
<dbReference type="CDD" id="cd06853">
    <property type="entry name" value="GT_WecA_like"/>
    <property type="match status" value="1"/>
</dbReference>
<dbReference type="InterPro" id="IPR000715">
    <property type="entry name" value="Glycosyl_transferase_4"/>
</dbReference>
<reference evidence="9" key="1">
    <citation type="journal article" date="2019" name="Int. J. Syst. Evol. Microbiol.">
        <title>The Global Catalogue of Microorganisms (GCM) 10K type strain sequencing project: providing services to taxonomists for standard genome sequencing and annotation.</title>
        <authorList>
            <consortium name="The Broad Institute Genomics Platform"/>
            <consortium name="The Broad Institute Genome Sequencing Center for Infectious Disease"/>
            <person name="Wu L."/>
            <person name="Ma J."/>
        </authorList>
    </citation>
    <scope>NUCLEOTIDE SEQUENCE [LARGE SCALE GENOMIC DNA]</scope>
    <source>
        <strain evidence="9">JCM 30742</strain>
    </source>
</reference>
<feature type="transmembrane region" description="Helical" evidence="7">
    <location>
        <begin position="226"/>
        <end position="243"/>
    </location>
</feature>
<keyword evidence="2" id="KW-1003">Cell membrane</keyword>
<feature type="transmembrane region" description="Helical" evidence="7">
    <location>
        <begin position="6"/>
        <end position="27"/>
    </location>
</feature>
<evidence type="ECO:0000256" key="6">
    <source>
        <dbReference type="ARBA" id="ARBA00023136"/>
    </source>
</evidence>
<feature type="transmembrane region" description="Helical" evidence="7">
    <location>
        <begin position="197"/>
        <end position="214"/>
    </location>
</feature>
<comment type="subcellular location">
    <subcellularLocation>
        <location evidence="1">Cell membrane</location>
        <topology evidence="1">Multi-pass membrane protein</topology>
    </subcellularLocation>
</comment>
<dbReference type="EMBL" id="BAABEO010000012">
    <property type="protein sequence ID" value="GAA3682616.1"/>
    <property type="molecule type" value="Genomic_DNA"/>
</dbReference>
<evidence type="ECO:0000313" key="9">
    <source>
        <dbReference type="Proteomes" id="UP001500752"/>
    </source>
</evidence>
<evidence type="ECO:0000256" key="4">
    <source>
        <dbReference type="ARBA" id="ARBA00022692"/>
    </source>
</evidence>
<feature type="transmembrane region" description="Helical" evidence="7">
    <location>
        <begin position="340"/>
        <end position="359"/>
    </location>
</feature>
<accession>A0ABP7C993</accession>
<keyword evidence="6 7" id="KW-0472">Membrane</keyword>
<dbReference type="PANTHER" id="PTHR22926:SF3">
    <property type="entry name" value="UNDECAPRENYL-PHOSPHATE ALPHA-N-ACETYLGLUCOSAMINYL 1-PHOSPHATE TRANSFERASE"/>
    <property type="match status" value="1"/>
</dbReference>
<proteinExistence type="predicted"/>
<dbReference type="PANTHER" id="PTHR22926">
    <property type="entry name" value="PHOSPHO-N-ACETYLMURAMOYL-PENTAPEPTIDE-TRANSFERASE"/>
    <property type="match status" value="1"/>
</dbReference>
<keyword evidence="3" id="KW-0808">Transferase</keyword>
<evidence type="ECO:0000256" key="3">
    <source>
        <dbReference type="ARBA" id="ARBA00022679"/>
    </source>
</evidence>